<dbReference type="Gene3D" id="2.60.200.20">
    <property type="match status" value="1"/>
</dbReference>
<dbReference type="GeneID" id="11470558"/>
<evidence type="ECO:0000256" key="1">
    <source>
        <dbReference type="SAM" id="MobiDB-lite"/>
    </source>
</evidence>
<proteinExistence type="predicted"/>
<dbReference type="Pfam" id="PF00498">
    <property type="entry name" value="FHA"/>
    <property type="match status" value="1"/>
</dbReference>
<accession>G8JP66</accession>
<dbReference type="OMA" id="EENIRIW"/>
<dbReference type="AlphaFoldDB" id="G8JP66"/>
<sequence length="357" mass="40232">MNFSKINETRRIQFNIDLGLGQVIGRASDKDSERIAKKWNLFFHEKSLSKHHAMLYVKRFRSELAEGEDKGDNLYDNIRIYVEDLGSTHGIVDLQSYGQGVSKVIDLKNGERFGMVYMQKPITCLQSRGARLKFQVNVSPLHGSIWELVLKDVTYDDSPCVTKGNAVEVAEKSPTPYPVESCSDWNCSEDWYDDDMCDMVDNSESTEYAPYCDGSSLSKSNYVDLLLDEGDNSDDEHERNGEELGHEHEHEHEHEVGEAKDGNKSDTCDSTGRGLDQTVQIMNEYLDYGDIRSVERDGSETVDLLLGNHENPEAYIRSDVTPVLQNGSTKLWSRRSIFFGSVLGFVVGFIVGAANLE</sequence>
<gene>
    <name evidence="4" type="ordered locus">Ecym_2222</name>
</gene>
<keyword evidence="2" id="KW-1133">Transmembrane helix</keyword>
<dbReference type="FunCoup" id="G8JP66">
    <property type="interactions" value="85"/>
</dbReference>
<keyword evidence="2" id="KW-0472">Membrane</keyword>
<dbReference type="SUPFAM" id="SSF49879">
    <property type="entry name" value="SMAD/FHA domain"/>
    <property type="match status" value="1"/>
</dbReference>
<keyword evidence="5" id="KW-1185">Reference proteome</keyword>
<feature type="transmembrane region" description="Helical" evidence="2">
    <location>
        <begin position="337"/>
        <end position="356"/>
    </location>
</feature>
<evidence type="ECO:0000313" key="4">
    <source>
        <dbReference type="EMBL" id="AET37971.1"/>
    </source>
</evidence>
<organism evidence="4 5">
    <name type="scientific">Eremothecium cymbalariae (strain CBS 270.75 / DBVPG 7215 / KCTC 17166 / NRRL Y-17582)</name>
    <name type="common">Yeast</name>
    <dbReference type="NCBI Taxonomy" id="931890"/>
    <lineage>
        <taxon>Eukaryota</taxon>
        <taxon>Fungi</taxon>
        <taxon>Dikarya</taxon>
        <taxon>Ascomycota</taxon>
        <taxon>Saccharomycotina</taxon>
        <taxon>Saccharomycetes</taxon>
        <taxon>Saccharomycetales</taxon>
        <taxon>Saccharomycetaceae</taxon>
        <taxon>Eremothecium</taxon>
    </lineage>
</organism>
<keyword evidence="2" id="KW-0812">Transmembrane</keyword>
<name>G8JP66_ERECY</name>
<dbReference type="InterPro" id="IPR008984">
    <property type="entry name" value="SMAD_FHA_dom_sf"/>
</dbReference>
<evidence type="ECO:0000259" key="3">
    <source>
        <dbReference type="PROSITE" id="PS50006"/>
    </source>
</evidence>
<dbReference type="EMBL" id="CP002498">
    <property type="protein sequence ID" value="AET37971.1"/>
    <property type="molecule type" value="Genomic_DNA"/>
</dbReference>
<evidence type="ECO:0000256" key="2">
    <source>
        <dbReference type="SAM" id="Phobius"/>
    </source>
</evidence>
<dbReference type="OrthoDB" id="4068945at2759"/>
<dbReference type="KEGG" id="erc:Ecym_2222"/>
<feature type="domain" description="FHA" evidence="3">
    <location>
        <begin position="22"/>
        <end position="90"/>
    </location>
</feature>
<reference evidence="5" key="1">
    <citation type="journal article" date="2012" name="G3 (Bethesda)">
        <title>Pichia sorbitophila, an interspecies yeast hybrid reveals early steps of genome resolution following polyploidization.</title>
        <authorList>
            <person name="Leh Louis V."/>
            <person name="Despons L."/>
            <person name="Friedrich A."/>
            <person name="Martin T."/>
            <person name="Durrens P."/>
            <person name="Casaregola S."/>
            <person name="Neuveglise C."/>
            <person name="Fairhead C."/>
            <person name="Marck C."/>
            <person name="Cruz J.A."/>
            <person name="Straub M.L."/>
            <person name="Kugler V."/>
            <person name="Sacerdot C."/>
            <person name="Uzunov Z."/>
            <person name="Thierry A."/>
            <person name="Weiss S."/>
            <person name="Bleykasten C."/>
            <person name="De Montigny J."/>
            <person name="Jacques N."/>
            <person name="Jung P."/>
            <person name="Lemaire M."/>
            <person name="Mallet S."/>
            <person name="Morel G."/>
            <person name="Richard G.F."/>
            <person name="Sarkar A."/>
            <person name="Savel G."/>
            <person name="Schacherer J."/>
            <person name="Seret M.L."/>
            <person name="Talla E."/>
            <person name="Samson G."/>
            <person name="Jubin C."/>
            <person name="Poulain J."/>
            <person name="Vacherie B."/>
            <person name="Barbe V."/>
            <person name="Pelletier E."/>
            <person name="Sherman D.J."/>
            <person name="Westhof E."/>
            <person name="Weissenbach J."/>
            <person name="Baret P.V."/>
            <person name="Wincker P."/>
            <person name="Gaillardin C."/>
            <person name="Dujon B."/>
            <person name="Souciet J.L."/>
        </authorList>
    </citation>
    <scope>NUCLEOTIDE SEQUENCE [LARGE SCALE GENOMIC DNA]</scope>
    <source>
        <strain evidence="5">CBS 270.75 / DBVPG 7215 / KCTC 17166 / NRRL Y-17582</strain>
    </source>
</reference>
<evidence type="ECO:0000313" key="5">
    <source>
        <dbReference type="Proteomes" id="UP000006790"/>
    </source>
</evidence>
<dbReference type="Proteomes" id="UP000006790">
    <property type="component" value="Chromosome 2"/>
</dbReference>
<dbReference type="HOGENOM" id="CLU_776196_0_0_1"/>
<dbReference type="InParanoid" id="G8JP66"/>
<protein>
    <recommendedName>
        <fullName evidence="3">FHA domain-containing protein</fullName>
    </recommendedName>
</protein>
<dbReference type="PROSITE" id="PS50006">
    <property type="entry name" value="FHA_DOMAIN"/>
    <property type="match status" value="1"/>
</dbReference>
<dbReference type="RefSeq" id="XP_003644788.1">
    <property type="nucleotide sequence ID" value="XM_003644740.1"/>
</dbReference>
<feature type="region of interest" description="Disordered" evidence="1">
    <location>
        <begin position="228"/>
        <end position="273"/>
    </location>
</feature>
<feature type="compositionally biased region" description="Basic and acidic residues" evidence="1">
    <location>
        <begin position="236"/>
        <end position="267"/>
    </location>
</feature>
<dbReference type="InterPro" id="IPR000253">
    <property type="entry name" value="FHA_dom"/>
</dbReference>
<dbReference type="CDD" id="cd00060">
    <property type="entry name" value="FHA"/>
    <property type="match status" value="1"/>
</dbReference>
<dbReference type="eggNOG" id="ENOG502S4UY">
    <property type="taxonomic scope" value="Eukaryota"/>
</dbReference>